<protein>
    <recommendedName>
        <fullName evidence="2">Mutator-like transposase domain-containing protein</fullName>
    </recommendedName>
</protein>
<gene>
    <name evidence="3" type="ORF">PV327_011064</name>
</gene>
<reference evidence="3" key="1">
    <citation type="journal article" date="2023" name="bioRxiv">
        <title>Scaffold-level genome assemblies of two parasitoid biocontrol wasps reveal the parthenogenesis mechanism and an associated novel virus.</title>
        <authorList>
            <person name="Inwood S."/>
            <person name="Skelly J."/>
            <person name="Guhlin J."/>
            <person name="Harrop T."/>
            <person name="Goldson S."/>
            <person name="Dearden P."/>
        </authorList>
    </citation>
    <scope>NUCLEOTIDE SEQUENCE</scope>
    <source>
        <strain evidence="3">Lincoln</strain>
        <tissue evidence="3">Whole body</tissue>
    </source>
</reference>
<dbReference type="EMBL" id="JAQQBR010000064">
    <property type="protein sequence ID" value="KAK0174264.1"/>
    <property type="molecule type" value="Genomic_DNA"/>
</dbReference>
<evidence type="ECO:0000259" key="2">
    <source>
        <dbReference type="Pfam" id="PF20700"/>
    </source>
</evidence>
<feature type="domain" description="Mutator-like transposase" evidence="2">
    <location>
        <begin position="17"/>
        <end position="275"/>
    </location>
</feature>
<evidence type="ECO:0000313" key="4">
    <source>
        <dbReference type="Proteomes" id="UP001168972"/>
    </source>
</evidence>
<dbReference type="InterPro" id="IPR049012">
    <property type="entry name" value="Mutator_transp_dom"/>
</dbReference>
<keyword evidence="4" id="KW-1185">Reference proteome</keyword>
<accession>A0AA39KUI7</accession>
<name>A0AA39KUI7_MICHY</name>
<dbReference type="Proteomes" id="UP001168972">
    <property type="component" value="Unassembled WGS sequence"/>
</dbReference>
<sequence>MATALYRFLMLAALSTARLLGEDEKRVGFGSILYIRCMQCLLLNQVDSSERYKSPAGYSVFKVNTTAVLAALHTGQDHTKAANQATVMGIPSMSHTTWKRHERYLQPAIEEVTQNSMQEFIAEERRLTLEDIEDLKRYLPKDVDLSLIISSGKNPKDLTDNEIVRIFVSFDFGWSKRGNGKQYDSKNGYGALIGYFTGKVLDFRTMHVSCRSCNEGIPKDAHDCRQNFSGTSKAMEAEASCQLVVKNKLFLKYNVQVGIIAGDNDSSSIHAIHAEIDHLIIKGDAAGLAKALKNIPYYAFNKHNDYGDWCGYKAEKENYDHRSIPGGFQSPELFKATIGIFDKLVEHADRFASVASSQSNESLNNSITRKLPKNVCYCLTESADNRIMCAICQKNLSFKYVKKILEFLNIAPDDYTKEKNETASNCLKKKIEKSKLQEVKLRRRASKIKNKRLSKVLAVKETNTYETNSTPTLVYYDLETGGFSYSADIIQTAFKYGDLIYTSYVTPTKKIDDSASKVHGLTYQGKQLYAHDSPRSQGSQA</sequence>
<feature type="chain" id="PRO_5041281327" description="Mutator-like transposase domain-containing protein" evidence="1">
    <location>
        <begin position="18"/>
        <end position="541"/>
    </location>
</feature>
<dbReference type="Pfam" id="PF20700">
    <property type="entry name" value="Mutator"/>
    <property type="match status" value="1"/>
</dbReference>
<feature type="signal peptide" evidence="1">
    <location>
        <begin position="1"/>
        <end position="17"/>
    </location>
</feature>
<dbReference type="InterPro" id="IPR036397">
    <property type="entry name" value="RNaseH_sf"/>
</dbReference>
<proteinExistence type="predicted"/>
<keyword evidence="1" id="KW-0732">Signal</keyword>
<dbReference type="Gene3D" id="3.30.420.10">
    <property type="entry name" value="Ribonuclease H-like superfamily/Ribonuclease H"/>
    <property type="match status" value="1"/>
</dbReference>
<dbReference type="AlphaFoldDB" id="A0AA39KUI7"/>
<organism evidence="3 4">
    <name type="scientific">Microctonus hyperodae</name>
    <name type="common">Parasitoid wasp</name>
    <dbReference type="NCBI Taxonomy" id="165561"/>
    <lineage>
        <taxon>Eukaryota</taxon>
        <taxon>Metazoa</taxon>
        <taxon>Ecdysozoa</taxon>
        <taxon>Arthropoda</taxon>
        <taxon>Hexapoda</taxon>
        <taxon>Insecta</taxon>
        <taxon>Pterygota</taxon>
        <taxon>Neoptera</taxon>
        <taxon>Endopterygota</taxon>
        <taxon>Hymenoptera</taxon>
        <taxon>Apocrita</taxon>
        <taxon>Ichneumonoidea</taxon>
        <taxon>Braconidae</taxon>
        <taxon>Euphorinae</taxon>
        <taxon>Microctonus</taxon>
    </lineage>
</organism>
<evidence type="ECO:0000256" key="1">
    <source>
        <dbReference type="SAM" id="SignalP"/>
    </source>
</evidence>
<evidence type="ECO:0000313" key="3">
    <source>
        <dbReference type="EMBL" id="KAK0174264.1"/>
    </source>
</evidence>
<reference evidence="3" key="2">
    <citation type="submission" date="2023-03" db="EMBL/GenBank/DDBJ databases">
        <authorList>
            <person name="Inwood S.N."/>
            <person name="Skelly J.G."/>
            <person name="Guhlin J."/>
            <person name="Harrop T.W.R."/>
            <person name="Goldson S.G."/>
            <person name="Dearden P.K."/>
        </authorList>
    </citation>
    <scope>NUCLEOTIDE SEQUENCE</scope>
    <source>
        <strain evidence="3">Lincoln</strain>
        <tissue evidence="3">Whole body</tissue>
    </source>
</reference>
<dbReference type="GO" id="GO:0003676">
    <property type="term" value="F:nucleic acid binding"/>
    <property type="evidence" value="ECO:0007669"/>
    <property type="project" value="InterPro"/>
</dbReference>
<comment type="caution">
    <text evidence="3">The sequence shown here is derived from an EMBL/GenBank/DDBJ whole genome shotgun (WGS) entry which is preliminary data.</text>
</comment>